<reference evidence="2" key="2">
    <citation type="journal article" date="2018" name="Mol. Plant Microbe Interact.">
        <title>Genome sequence resources for the wheat stripe rust pathogen (Puccinia striiformis f. sp. tritici) and the barley stripe rust pathogen (Puccinia striiformis f. sp. hordei).</title>
        <authorList>
            <person name="Xia C."/>
            <person name="Wang M."/>
            <person name="Yin C."/>
            <person name="Cornejo O.E."/>
            <person name="Hulbert S.H."/>
            <person name="Chen X."/>
        </authorList>
    </citation>
    <scope>NUCLEOTIDE SEQUENCE [LARGE SCALE GENOMIC DNA]</scope>
    <source>
        <strain evidence="2">93-210</strain>
    </source>
</reference>
<accession>A0ACC0ED88</accession>
<comment type="caution">
    <text evidence="1">The sequence shown here is derived from an EMBL/GenBank/DDBJ whole genome shotgun (WGS) entry which is preliminary data.</text>
</comment>
<dbReference type="EMBL" id="CM045871">
    <property type="protein sequence ID" value="KAI7951469.1"/>
    <property type="molecule type" value="Genomic_DNA"/>
</dbReference>
<evidence type="ECO:0000313" key="1">
    <source>
        <dbReference type="EMBL" id="KAI7951469.1"/>
    </source>
</evidence>
<sequence>MPLEVLTSFIKLIEEDPNSVYLSCVGDTLYTHDLAERPSLNDATKACKDIKLSTLEKHYTEMKNKINERLKSLQAKLKKGQPITSEEEEWMDGDGNLVNTELLMEKISSLATNKKTMNLGSTEKPLNTNSNPNNKRKLDNKERTSKSKISNPNNNQMTSKSKISNASYAKKVEVLDWHHQNGKNQSKTAAHFDKTYPNLKIKQPLISKWLKDEASIRSKNIESNNLSTKRLRAVSYPQVEEALNKWMKQAMHLNLTVTGEVIKEKWRDFAWLAGIPSEEWLSLSSGWLDSYKMRHQIKSYLKHGEGASVDLVVLEEEVERIKKITSKFELKNIFNMDKTGLFFSMPPDTGLAFTRTHGIKGNKNQITVALTCNADRSEMKNPLFIGKSKQPRCFLKKDAAFYNYEYANNASAWMTTKIFQHWLKSWNSKLKQENRNILLLLDNFSGHQVPEEGVSNIQVEFFAPNLTSHVQPLDAGIIKCFKSYYRKKAISRTISLFSEEAATGDPKTQAKDLFNVNQLTAMKMAKKAWESVSQQTVSNCWGATKICTQIASRGCSERIQTTINQDEVFLSSQLDCLRVNRMLIQSLLNPEGENDLATTVHTEEEIFNMVKAQENEDQVDDDDDENEPEHPIVRPTKKQMVNHISQTLMYLDGEDNPESNALSNLPEKYQQKLVIDVHFNGQQTTLTNFFKPYSPPIFHRYLPITPSFLPTPSIPRIVTPEENQDLINHYLTVVKQQQADNPPPPPFIDPLLSNERLDDIVKNFLLEKEKRLDQQIFFNQSLREYQADKKMFATEKRKLPTQFVQHLTKELHTKPGPTLHLVELNTPLFKKKFDTLKQVIKGQQKLGKEHKAVYEACVYLDKYYLALIGAQEVEAQATQKGDWTVIPTNKVLKYSEYPPPKEKLHPIALLITGNIHLDKPDLIPLFPSNLLLDNQVQELLEEAVPMTHWTSLSRKLVLAVVVVTNASPTPYLLGVDWMMIRQPEVALFEIARNALASLLPMVHSFTVCWRTGWVHWNERISQVEHQELNELKDALVEAREETAAKIQKTVDEQRLNQALCKPHARARARAVLAEERADRAERRLQEANQQVRQWRATVASSEEFANAHLS</sequence>
<name>A0ACC0ED88_9BASI</name>
<gene>
    <name evidence="1" type="ORF">MJO28_007153</name>
</gene>
<protein>
    <submittedName>
        <fullName evidence="1">Uncharacterized protein</fullName>
    </submittedName>
</protein>
<dbReference type="Proteomes" id="UP001060170">
    <property type="component" value="Chromosome 7"/>
</dbReference>
<keyword evidence="2" id="KW-1185">Reference proteome</keyword>
<evidence type="ECO:0000313" key="2">
    <source>
        <dbReference type="Proteomes" id="UP001060170"/>
    </source>
</evidence>
<proteinExistence type="predicted"/>
<reference evidence="2" key="1">
    <citation type="journal article" date="2018" name="BMC Genomics">
        <title>Genomic insights into host adaptation between the wheat stripe rust pathogen (Puccinia striiformis f. sp. tritici) and the barley stripe rust pathogen (Puccinia striiformis f. sp. hordei).</title>
        <authorList>
            <person name="Xia C."/>
            <person name="Wang M."/>
            <person name="Yin C."/>
            <person name="Cornejo O.E."/>
            <person name="Hulbert S.H."/>
            <person name="Chen X."/>
        </authorList>
    </citation>
    <scope>NUCLEOTIDE SEQUENCE [LARGE SCALE GENOMIC DNA]</scope>
    <source>
        <strain evidence="2">93-210</strain>
    </source>
</reference>
<reference evidence="1 2" key="3">
    <citation type="journal article" date="2022" name="Microbiol. Spectr.">
        <title>Folding features and dynamics of 3D genome architecture in plant fungal pathogens.</title>
        <authorList>
            <person name="Xia C."/>
        </authorList>
    </citation>
    <scope>NUCLEOTIDE SEQUENCE [LARGE SCALE GENOMIC DNA]</scope>
    <source>
        <strain evidence="1 2">93-210</strain>
    </source>
</reference>
<organism evidence="1 2">
    <name type="scientific">Puccinia striiformis f. sp. tritici</name>
    <dbReference type="NCBI Taxonomy" id="168172"/>
    <lineage>
        <taxon>Eukaryota</taxon>
        <taxon>Fungi</taxon>
        <taxon>Dikarya</taxon>
        <taxon>Basidiomycota</taxon>
        <taxon>Pucciniomycotina</taxon>
        <taxon>Pucciniomycetes</taxon>
        <taxon>Pucciniales</taxon>
        <taxon>Pucciniaceae</taxon>
        <taxon>Puccinia</taxon>
    </lineage>
</organism>